<keyword evidence="15" id="KW-1185">Reference proteome</keyword>
<protein>
    <recommendedName>
        <fullName evidence="13">Peptidase M48 domain-containing protein</fullName>
    </recommendedName>
</protein>
<dbReference type="PANTHER" id="PTHR43221:SF1">
    <property type="entry name" value="PROTEASE HTPX"/>
    <property type="match status" value="1"/>
</dbReference>
<evidence type="ECO:0000256" key="1">
    <source>
        <dbReference type="ARBA" id="ARBA00001947"/>
    </source>
</evidence>
<evidence type="ECO:0000256" key="9">
    <source>
        <dbReference type="ARBA" id="ARBA00022989"/>
    </source>
</evidence>
<dbReference type="GO" id="GO:0005886">
    <property type="term" value="C:plasma membrane"/>
    <property type="evidence" value="ECO:0007669"/>
    <property type="project" value="UniProtKB-SubCell"/>
</dbReference>
<name>A0A2U2I6L7_9BURK</name>
<dbReference type="GO" id="GO:0004222">
    <property type="term" value="F:metalloendopeptidase activity"/>
    <property type="evidence" value="ECO:0007669"/>
    <property type="project" value="InterPro"/>
</dbReference>
<dbReference type="OrthoDB" id="9781930at2"/>
<dbReference type="GO" id="GO:0006508">
    <property type="term" value="P:proteolysis"/>
    <property type="evidence" value="ECO:0007669"/>
    <property type="project" value="UniProtKB-KW"/>
</dbReference>
<feature type="domain" description="Peptidase M48" evidence="13">
    <location>
        <begin position="146"/>
        <end position="317"/>
    </location>
</feature>
<sequence length="492" mass="53108">MERAVDTMTTTNRNKANPGRGAALLLALWLGFWLLALGLAAGLLWVPIAQLSRGTPDLAGYAAAVGAATLLYALRPRRRQDRGTPLPLLRENAPALYAKVGQIGAALGVKATVNIHLANAASVTMSHRTSWHGKLTSLELGLGLPLLIALSEDELGALIAHEFGHFAAGKGGLGPWVYRTRESIANSALDLGDSLFFVDLLYALFGRGFVRLSAGVARAQEFEADALAAGKFGRTVTCNALKKVDMMAPMWAAYARHELYPAVARGARVPVFDGFRRFCKAGVRRAEVAGAIGNFEIGAKTAFDVHPTLERRIEAIKPGAGAGAPPLAECTHLLGGEAEAEHAWYDFFHDGQLEKCSWERFGADVVQPQIRQRFAGSWMDPERLPLGDLILMAEEIGEEPAHLWDRLKPEGISFLSRGAKRKHVAEIVEEWVIASLDQRGFTLAVAPGQALRMERDGHTVLPSELMAAALGRTLTPAALAALAPRQKVNLYK</sequence>
<dbReference type="InterPro" id="IPR001915">
    <property type="entry name" value="Peptidase_M48"/>
</dbReference>
<evidence type="ECO:0000313" key="14">
    <source>
        <dbReference type="EMBL" id="PWF55404.1"/>
    </source>
</evidence>
<keyword evidence="4" id="KW-0645">Protease</keyword>
<evidence type="ECO:0000256" key="10">
    <source>
        <dbReference type="ARBA" id="ARBA00023049"/>
    </source>
</evidence>
<dbReference type="PANTHER" id="PTHR43221">
    <property type="entry name" value="PROTEASE HTPX"/>
    <property type="match status" value="1"/>
</dbReference>
<keyword evidence="8" id="KW-0862">Zinc</keyword>
<organism evidence="14 15">
    <name type="scientific">Massilia glaciei</name>
    <dbReference type="NCBI Taxonomy" id="1524097"/>
    <lineage>
        <taxon>Bacteria</taxon>
        <taxon>Pseudomonadati</taxon>
        <taxon>Pseudomonadota</taxon>
        <taxon>Betaproteobacteria</taxon>
        <taxon>Burkholderiales</taxon>
        <taxon>Oxalobacteraceae</taxon>
        <taxon>Telluria group</taxon>
        <taxon>Massilia</taxon>
    </lineage>
</organism>
<keyword evidence="9 12" id="KW-1133">Transmembrane helix</keyword>
<dbReference type="EMBL" id="PXWF02000027">
    <property type="protein sequence ID" value="PWF55404.1"/>
    <property type="molecule type" value="Genomic_DNA"/>
</dbReference>
<keyword evidence="7" id="KW-0378">Hydrolase</keyword>
<feature type="transmembrane region" description="Helical" evidence="12">
    <location>
        <begin position="21"/>
        <end position="46"/>
    </location>
</feature>
<keyword evidence="10" id="KW-0482">Metalloprotease</keyword>
<dbReference type="Proteomes" id="UP000241421">
    <property type="component" value="Unassembled WGS sequence"/>
</dbReference>
<comment type="subcellular location">
    <subcellularLocation>
        <location evidence="2">Cell membrane</location>
        <topology evidence="2">Multi-pass membrane protein</topology>
    </subcellularLocation>
</comment>
<dbReference type="Pfam" id="PF01435">
    <property type="entry name" value="Peptidase_M48"/>
    <property type="match status" value="1"/>
</dbReference>
<reference evidence="14 15" key="1">
    <citation type="submission" date="2018-04" db="EMBL/GenBank/DDBJ databases">
        <title>Massilia violaceinigra sp. nov., a novel purple-pigmented bacterium isolated from Tianshan glacier, Xinjiang, China.</title>
        <authorList>
            <person name="Wang H."/>
        </authorList>
    </citation>
    <scope>NUCLEOTIDE SEQUENCE [LARGE SCALE GENOMIC DNA]</scope>
    <source>
        <strain evidence="14 15">B448-2</strain>
    </source>
</reference>
<comment type="cofactor">
    <cofactor evidence="1">
        <name>Zn(2+)</name>
        <dbReference type="ChEBI" id="CHEBI:29105"/>
    </cofactor>
</comment>
<evidence type="ECO:0000256" key="8">
    <source>
        <dbReference type="ARBA" id="ARBA00022833"/>
    </source>
</evidence>
<evidence type="ECO:0000256" key="5">
    <source>
        <dbReference type="ARBA" id="ARBA00022692"/>
    </source>
</evidence>
<evidence type="ECO:0000256" key="4">
    <source>
        <dbReference type="ARBA" id="ARBA00022670"/>
    </source>
</evidence>
<dbReference type="AlphaFoldDB" id="A0A2U2I6L7"/>
<dbReference type="CDD" id="cd07328">
    <property type="entry name" value="M48_Ste24p_like"/>
    <property type="match status" value="1"/>
</dbReference>
<keyword evidence="5 12" id="KW-0812">Transmembrane</keyword>
<evidence type="ECO:0000256" key="7">
    <source>
        <dbReference type="ARBA" id="ARBA00022801"/>
    </source>
</evidence>
<comment type="caution">
    <text evidence="14">The sequence shown here is derived from an EMBL/GenBank/DDBJ whole genome shotgun (WGS) entry which is preliminary data.</text>
</comment>
<evidence type="ECO:0000313" key="15">
    <source>
        <dbReference type="Proteomes" id="UP000241421"/>
    </source>
</evidence>
<keyword evidence="3" id="KW-1003">Cell membrane</keyword>
<evidence type="ECO:0000256" key="3">
    <source>
        <dbReference type="ARBA" id="ARBA00022475"/>
    </source>
</evidence>
<feature type="transmembrane region" description="Helical" evidence="12">
    <location>
        <begin position="58"/>
        <end position="74"/>
    </location>
</feature>
<evidence type="ECO:0000256" key="12">
    <source>
        <dbReference type="SAM" id="Phobius"/>
    </source>
</evidence>
<accession>A0A2U2I6L7</accession>
<evidence type="ECO:0000256" key="2">
    <source>
        <dbReference type="ARBA" id="ARBA00004651"/>
    </source>
</evidence>
<keyword evidence="11 12" id="KW-0472">Membrane</keyword>
<dbReference type="RefSeq" id="WP_106755834.1">
    <property type="nucleotide sequence ID" value="NZ_PXWF02000027.1"/>
</dbReference>
<keyword evidence="6" id="KW-0479">Metal-binding</keyword>
<proteinExistence type="predicted"/>
<evidence type="ECO:0000256" key="6">
    <source>
        <dbReference type="ARBA" id="ARBA00022723"/>
    </source>
</evidence>
<gene>
    <name evidence="14" type="ORF">C7C56_002020</name>
</gene>
<evidence type="ECO:0000259" key="13">
    <source>
        <dbReference type="Pfam" id="PF01435"/>
    </source>
</evidence>
<dbReference type="InterPro" id="IPR050083">
    <property type="entry name" value="HtpX_protease"/>
</dbReference>
<evidence type="ECO:0000256" key="11">
    <source>
        <dbReference type="ARBA" id="ARBA00023136"/>
    </source>
</evidence>
<dbReference type="GO" id="GO:0046872">
    <property type="term" value="F:metal ion binding"/>
    <property type="evidence" value="ECO:0007669"/>
    <property type="project" value="UniProtKB-KW"/>
</dbReference>